<name>A0ACC3A3R9_9EURO</name>
<comment type="caution">
    <text evidence="1">The sequence shown here is derived from an EMBL/GenBank/DDBJ whole genome shotgun (WGS) entry which is preliminary data.</text>
</comment>
<sequence length="239" mass="26912">MRPSTRLFAVVKSASKYLEPNIPTGLTGLPTHPSPRPALLYTYNLTLQRLKQLPNNSVYRQSCEALTKQRLSIVEAAKPEGYEEWLQRVRKQIEANPTAYQRFKRDDGSVAGEELDEGMLVNWDGEVTKADARQEGPGTQTEAEVKGAYVQKDVEKVEKEAREGKLPTFRDLEVEPPLTADQVNEIENKIGAGLIEEVIQVAEGELILVDEMLASRAWEDLEEATPPGQWDYFDRGDRV</sequence>
<gene>
    <name evidence="1" type="ORF">H2198_006163</name>
</gene>
<accession>A0ACC3A3R9</accession>
<proteinExistence type="predicted"/>
<dbReference type="Proteomes" id="UP001172386">
    <property type="component" value="Unassembled WGS sequence"/>
</dbReference>
<keyword evidence="2" id="KW-1185">Reference proteome</keyword>
<evidence type="ECO:0000313" key="2">
    <source>
        <dbReference type="Proteomes" id="UP001172386"/>
    </source>
</evidence>
<protein>
    <submittedName>
        <fullName evidence="1">Uncharacterized protein</fullName>
    </submittedName>
</protein>
<evidence type="ECO:0000313" key="1">
    <source>
        <dbReference type="EMBL" id="KAJ9654890.1"/>
    </source>
</evidence>
<organism evidence="1 2">
    <name type="scientific">Neophaeococcomyces mojaviensis</name>
    <dbReference type="NCBI Taxonomy" id="3383035"/>
    <lineage>
        <taxon>Eukaryota</taxon>
        <taxon>Fungi</taxon>
        <taxon>Dikarya</taxon>
        <taxon>Ascomycota</taxon>
        <taxon>Pezizomycotina</taxon>
        <taxon>Eurotiomycetes</taxon>
        <taxon>Chaetothyriomycetidae</taxon>
        <taxon>Chaetothyriales</taxon>
        <taxon>Chaetothyriales incertae sedis</taxon>
        <taxon>Neophaeococcomyces</taxon>
    </lineage>
</organism>
<dbReference type="EMBL" id="JAPDRQ010000110">
    <property type="protein sequence ID" value="KAJ9654890.1"/>
    <property type="molecule type" value="Genomic_DNA"/>
</dbReference>
<reference evidence="1" key="1">
    <citation type="submission" date="2022-10" db="EMBL/GenBank/DDBJ databases">
        <title>Culturing micro-colonial fungi from biological soil crusts in the Mojave desert and describing Neophaeococcomyces mojavensis, and introducing the new genera and species Taxawa tesnikishii.</title>
        <authorList>
            <person name="Kurbessoian T."/>
            <person name="Stajich J.E."/>
        </authorList>
    </citation>
    <scope>NUCLEOTIDE SEQUENCE</scope>
    <source>
        <strain evidence="1">JES_112</strain>
    </source>
</reference>